<dbReference type="KEGG" id="abo:ABO_2129"/>
<keyword evidence="2" id="KW-1185">Reference proteome</keyword>
<name>Q0VMM1_ALCBS</name>
<dbReference type="InterPro" id="IPR027396">
    <property type="entry name" value="DsrEFH-like"/>
</dbReference>
<dbReference type="OrthoDB" id="427514at2"/>
<dbReference type="SUPFAM" id="SSF75169">
    <property type="entry name" value="DsrEFH-like"/>
    <property type="match status" value="1"/>
</dbReference>
<gene>
    <name evidence="1" type="ordered locus">ABO_2129</name>
</gene>
<dbReference type="HOGENOM" id="CLU_158696_0_0_6"/>
<dbReference type="AlphaFoldDB" id="Q0VMM1"/>
<evidence type="ECO:0000313" key="1">
    <source>
        <dbReference type="EMBL" id="CAL17577.1"/>
    </source>
</evidence>
<dbReference type="EMBL" id="AM286690">
    <property type="protein sequence ID" value="CAL17577.1"/>
    <property type="molecule type" value="Genomic_DNA"/>
</dbReference>
<sequence length="126" mass="14012">MKALQVIDQAFRTTTEEQDDTILWLTQSMRGAGGHLTVLLSGHAVYYATQHQTQPALTIAGWAQTQPANLPRDIGNLLHSGVPVFAVTEDLEERGLDRQTLLDGVQAVSRQGLVNLYESVDQIWQW</sequence>
<dbReference type="STRING" id="393595.ABO_2129"/>
<proteinExistence type="predicted"/>
<organism evidence="1 2">
    <name type="scientific">Alcanivorax borkumensis (strain ATCC 700651 / DSM 11573 / NCIMB 13689 / SK2)</name>
    <dbReference type="NCBI Taxonomy" id="393595"/>
    <lineage>
        <taxon>Bacteria</taxon>
        <taxon>Pseudomonadati</taxon>
        <taxon>Pseudomonadota</taxon>
        <taxon>Gammaproteobacteria</taxon>
        <taxon>Oceanospirillales</taxon>
        <taxon>Alcanivoracaceae</taxon>
        <taxon>Alcanivorax</taxon>
    </lineage>
</organism>
<dbReference type="eggNOG" id="ENOG5032VEW">
    <property type="taxonomic scope" value="Bacteria"/>
</dbReference>
<protein>
    <submittedName>
        <fullName evidence="1">Uncharacterized protein</fullName>
    </submittedName>
</protein>
<dbReference type="RefSeq" id="WP_011589407.1">
    <property type="nucleotide sequence ID" value="NC_008260.1"/>
</dbReference>
<evidence type="ECO:0000313" key="2">
    <source>
        <dbReference type="Proteomes" id="UP000008871"/>
    </source>
</evidence>
<accession>Q0VMM1</accession>
<reference evidence="1 2" key="1">
    <citation type="journal article" date="2006" name="Nat. Biotechnol.">
        <title>Genome sequence of the ubiquitous hydrocarbon-degrading marine bacterium Alcanivorax borkumensis.</title>
        <authorList>
            <person name="Schneiker S."/>
            <person name="Martins dos Santos V.A.P."/>
            <person name="Bartels D."/>
            <person name="Bekel T."/>
            <person name="Brecht M."/>
            <person name="Buhrmester J."/>
            <person name="Chernikova T.N."/>
            <person name="Denaro R."/>
            <person name="Ferrer M."/>
            <person name="Gertler C."/>
            <person name="Goesmann A."/>
            <person name="Golyshina O.V."/>
            <person name="Kaminski F."/>
            <person name="Khachane A.N."/>
            <person name="Lang S."/>
            <person name="Linke B."/>
            <person name="McHardy A.C."/>
            <person name="Meyer F."/>
            <person name="Nechitaylo T."/>
            <person name="Puehler A."/>
            <person name="Regenhardt D."/>
            <person name="Rupp O."/>
            <person name="Sabirova J.S."/>
            <person name="Selbitschka W."/>
            <person name="Yakimov M.M."/>
            <person name="Timmis K.N."/>
            <person name="Vorhoelter F.-J."/>
            <person name="Weidner S."/>
            <person name="Kaiser O."/>
            <person name="Golyshin P.N."/>
        </authorList>
    </citation>
    <scope>NUCLEOTIDE SEQUENCE [LARGE SCALE GENOMIC DNA]</scope>
    <source>
        <strain evidence="2">ATCC 700651 / DSM 11573 / NCIMB 13689 / SK2</strain>
    </source>
</reference>
<dbReference type="Gene3D" id="3.40.1260.10">
    <property type="entry name" value="DsrEFH-like"/>
    <property type="match status" value="1"/>
</dbReference>
<dbReference type="Proteomes" id="UP000008871">
    <property type="component" value="Chromosome"/>
</dbReference>